<protein>
    <submittedName>
        <fullName evidence="8">Protein YicC</fullName>
    </submittedName>
</protein>
<dbReference type="NCBIfam" id="TIGR00255">
    <property type="entry name" value="YicC/YloC family endoribonuclease"/>
    <property type="match status" value="1"/>
</dbReference>
<dbReference type="RefSeq" id="WP_115641279.1">
    <property type="nucleotide sequence ID" value="NZ_UFWZ01000001.1"/>
</dbReference>
<dbReference type="OrthoDB" id="9771229at2"/>
<dbReference type="GO" id="GO:0016787">
    <property type="term" value="F:hydrolase activity"/>
    <property type="evidence" value="ECO:0007669"/>
    <property type="project" value="UniProtKB-KW"/>
</dbReference>
<accession>A0A381J7V7</accession>
<dbReference type="PANTHER" id="PTHR30636:SF3">
    <property type="entry name" value="UPF0701 PROTEIN YICC"/>
    <property type="match status" value="1"/>
</dbReference>
<evidence type="ECO:0000256" key="2">
    <source>
        <dbReference type="ARBA" id="ARBA00022722"/>
    </source>
</evidence>
<dbReference type="GO" id="GO:0004521">
    <property type="term" value="F:RNA endonuclease activity"/>
    <property type="evidence" value="ECO:0007669"/>
    <property type="project" value="InterPro"/>
</dbReference>
<sequence>MIKSMTGFGRANSEEGSKHNFVIEVKSVNHRFLDLNIKMPKAMIALEERIRSIISQYLNRGKVDLFLNYKNYEKVEGRVRVNTDLLDSYMSCLNEIKDNYDVKDDISLSFVSKFPDVIYIQEDEEDIEELWKEISPSIHCALKNLLSMREREGIKLSQDIKCNCDNIKCELDKIETKAPTVVKEYKIKLEDRIKKLIEDGKLDEGRLNMEVAIFSDKASIDEEIIRLNSHIEQLNDTLNLKEPVGRKLDFIVQEMNREANTIASKSSNLEITNQVLNIKNNIEKIREQVQNVE</sequence>
<dbReference type="Pfam" id="PF03755">
    <property type="entry name" value="YicC-like_N"/>
    <property type="match status" value="1"/>
</dbReference>
<comment type="cofactor">
    <cofactor evidence="1">
        <name>a divalent metal cation</name>
        <dbReference type="ChEBI" id="CHEBI:60240"/>
    </cofactor>
</comment>
<reference evidence="8 9" key="1">
    <citation type="submission" date="2018-06" db="EMBL/GenBank/DDBJ databases">
        <authorList>
            <consortium name="Pathogen Informatics"/>
            <person name="Doyle S."/>
        </authorList>
    </citation>
    <scope>NUCLEOTIDE SEQUENCE [LARGE SCALE GENOMIC DNA]</scope>
    <source>
        <strain evidence="8 9">NCTC9836</strain>
    </source>
</reference>
<evidence type="ECO:0000256" key="4">
    <source>
        <dbReference type="ARBA" id="ARBA00022801"/>
    </source>
</evidence>
<dbReference type="InterPro" id="IPR013527">
    <property type="entry name" value="YicC-like_N"/>
</dbReference>
<keyword evidence="3" id="KW-0255">Endonuclease</keyword>
<evidence type="ECO:0000256" key="3">
    <source>
        <dbReference type="ARBA" id="ARBA00022759"/>
    </source>
</evidence>
<evidence type="ECO:0000259" key="6">
    <source>
        <dbReference type="Pfam" id="PF03755"/>
    </source>
</evidence>
<feature type="domain" description="Endoribonuclease YicC-like C-terminal" evidence="7">
    <location>
        <begin position="174"/>
        <end position="293"/>
    </location>
</feature>
<evidence type="ECO:0000256" key="5">
    <source>
        <dbReference type="ARBA" id="ARBA00035648"/>
    </source>
</evidence>
<gene>
    <name evidence="8" type="ORF">NCTC9836_01639</name>
</gene>
<proteinExistence type="inferred from homology"/>
<dbReference type="Proteomes" id="UP000254664">
    <property type="component" value="Unassembled WGS sequence"/>
</dbReference>
<evidence type="ECO:0000313" key="8">
    <source>
        <dbReference type="EMBL" id="SUY47311.1"/>
    </source>
</evidence>
<dbReference type="InterPro" id="IPR013551">
    <property type="entry name" value="YicC-like_C"/>
</dbReference>
<keyword evidence="4" id="KW-0378">Hydrolase</keyword>
<evidence type="ECO:0000259" key="7">
    <source>
        <dbReference type="Pfam" id="PF08340"/>
    </source>
</evidence>
<dbReference type="Pfam" id="PF08340">
    <property type="entry name" value="YicC-like_C"/>
    <property type="match status" value="1"/>
</dbReference>
<dbReference type="EMBL" id="UFWZ01000001">
    <property type="protein sequence ID" value="SUY47311.1"/>
    <property type="molecule type" value="Genomic_DNA"/>
</dbReference>
<dbReference type="PANTHER" id="PTHR30636">
    <property type="entry name" value="UPF0701 PROTEIN YICC"/>
    <property type="match status" value="1"/>
</dbReference>
<name>A0A381J7V7_9CLOT</name>
<organism evidence="8 9">
    <name type="scientific">Clostridium putrefaciens</name>
    <dbReference type="NCBI Taxonomy" id="99675"/>
    <lineage>
        <taxon>Bacteria</taxon>
        <taxon>Bacillati</taxon>
        <taxon>Bacillota</taxon>
        <taxon>Clostridia</taxon>
        <taxon>Eubacteriales</taxon>
        <taxon>Clostridiaceae</taxon>
        <taxon>Clostridium</taxon>
    </lineage>
</organism>
<dbReference type="AlphaFoldDB" id="A0A381J7V7"/>
<feature type="domain" description="Endoribonuclease YicC-like N-terminal" evidence="6">
    <location>
        <begin position="2"/>
        <end position="157"/>
    </location>
</feature>
<evidence type="ECO:0000313" key="9">
    <source>
        <dbReference type="Proteomes" id="UP000254664"/>
    </source>
</evidence>
<keyword evidence="9" id="KW-1185">Reference proteome</keyword>
<comment type="similarity">
    <text evidence="5">Belongs to the YicC/YloC family.</text>
</comment>
<evidence type="ECO:0000256" key="1">
    <source>
        <dbReference type="ARBA" id="ARBA00001968"/>
    </source>
</evidence>
<keyword evidence="2" id="KW-0540">Nuclease</keyword>
<dbReference type="InterPro" id="IPR005229">
    <property type="entry name" value="YicC/YloC-like"/>
</dbReference>